<protein>
    <submittedName>
        <fullName evidence="2">Uncharacterized protein</fullName>
    </submittedName>
</protein>
<keyword evidence="3" id="KW-1185">Reference proteome</keyword>
<evidence type="ECO:0000256" key="1">
    <source>
        <dbReference type="SAM" id="MobiDB-lite"/>
    </source>
</evidence>
<reference evidence="2" key="2">
    <citation type="submission" date="2020-09" db="EMBL/GenBank/DDBJ databases">
        <authorList>
            <person name="Sun Q."/>
            <person name="Zhou Y."/>
        </authorList>
    </citation>
    <scope>NUCLEOTIDE SEQUENCE</scope>
    <source>
        <strain evidence="2">CGMCC 1.3617</strain>
    </source>
</reference>
<name>A0A917NZL4_9PROT</name>
<reference evidence="2" key="1">
    <citation type="journal article" date="2014" name="Int. J. Syst. Evol. Microbiol.">
        <title>Complete genome sequence of Corynebacterium casei LMG S-19264T (=DSM 44701T), isolated from a smear-ripened cheese.</title>
        <authorList>
            <consortium name="US DOE Joint Genome Institute (JGI-PGF)"/>
            <person name="Walter F."/>
            <person name="Albersmeier A."/>
            <person name="Kalinowski J."/>
            <person name="Ruckert C."/>
        </authorList>
    </citation>
    <scope>NUCLEOTIDE SEQUENCE</scope>
    <source>
        <strain evidence="2">CGMCC 1.3617</strain>
    </source>
</reference>
<dbReference type="AlphaFoldDB" id="A0A917NZL4"/>
<dbReference type="Proteomes" id="UP000661507">
    <property type="component" value="Unassembled WGS sequence"/>
</dbReference>
<gene>
    <name evidence="2" type="ORF">GCM10011320_59470</name>
</gene>
<dbReference type="EMBL" id="BMKW01000030">
    <property type="protein sequence ID" value="GGJ44050.1"/>
    <property type="molecule type" value="Genomic_DNA"/>
</dbReference>
<feature type="region of interest" description="Disordered" evidence="1">
    <location>
        <begin position="1"/>
        <end position="35"/>
    </location>
</feature>
<evidence type="ECO:0000313" key="2">
    <source>
        <dbReference type="EMBL" id="GGJ44050.1"/>
    </source>
</evidence>
<organism evidence="2 3">
    <name type="scientific">Neoroseomonas lacus</name>
    <dbReference type="NCBI Taxonomy" id="287609"/>
    <lineage>
        <taxon>Bacteria</taxon>
        <taxon>Pseudomonadati</taxon>
        <taxon>Pseudomonadota</taxon>
        <taxon>Alphaproteobacteria</taxon>
        <taxon>Acetobacterales</taxon>
        <taxon>Acetobacteraceae</taxon>
        <taxon>Neoroseomonas</taxon>
    </lineage>
</organism>
<accession>A0A917NZL4</accession>
<feature type="compositionally biased region" description="Basic and acidic residues" evidence="1">
    <location>
        <begin position="22"/>
        <end position="35"/>
    </location>
</feature>
<comment type="caution">
    <text evidence="2">The sequence shown here is derived from an EMBL/GenBank/DDBJ whole genome shotgun (WGS) entry which is preliminary data.</text>
</comment>
<sequence>MADCRHPRVTPPPETGCSPTDQAHRAGSDDARSDAEDLLRALTRALARQAARDAWAKAVGRHPISETSS</sequence>
<evidence type="ECO:0000313" key="3">
    <source>
        <dbReference type="Proteomes" id="UP000661507"/>
    </source>
</evidence>
<proteinExistence type="predicted"/>